<reference evidence="1 2" key="1">
    <citation type="journal article" date="2012" name="J. Bacteriol.">
        <title>Complete genome sequence of the hyperthermophilic cellulolytic Crenarchaeon 'Thermogladius cellulolyticus' 1633.</title>
        <authorList>
            <person name="Mardanov A.V."/>
            <person name="Kochetkova T.V."/>
            <person name="Beletsky A.V."/>
            <person name="Bonch-Osmolovskaya E.A."/>
            <person name="Ravin N.V."/>
            <person name="Skryabin K.G."/>
        </authorList>
    </citation>
    <scope>NUCLEOTIDE SEQUENCE [LARGE SCALE GENOMIC DNA]</scope>
    <source>
        <strain evidence="2">DSM 22663 / VKM B-2946 / 1633</strain>
    </source>
</reference>
<sequence length="109" mass="11285">MEEFVAASLALLATLAGFGLVLASVINAEGALSGVEYQCGRLAYVAYSGGYVYAYYQGCPASLKSGVEAYVNGSWTLVDRLVDGVLVRAPSSDGRLVLETSRGALVASP</sequence>
<dbReference type="Proteomes" id="UP000005270">
    <property type="component" value="Chromosome"/>
</dbReference>
<dbReference type="RefSeq" id="WP_014736874.1">
    <property type="nucleotide sequence ID" value="NC_017954.1"/>
</dbReference>
<gene>
    <name evidence="1" type="ordered locus">TCELL_0198</name>
</gene>
<dbReference type="KEGG" id="thg:TCELL_0198"/>
<accession>I3TCY5</accession>
<name>I3TCY5_THEC1</name>
<dbReference type="InParanoid" id="I3TCY5"/>
<dbReference type="EMBL" id="CP003531">
    <property type="protein sequence ID" value="AFK50623.1"/>
    <property type="molecule type" value="Genomic_DNA"/>
</dbReference>
<dbReference type="HOGENOM" id="CLU_2178013_0_0_2"/>
<dbReference type="STRING" id="1184251.TCELL_0198"/>
<organism evidence="1 2">
    <name type="scientific">Thermogladius calderae (strain DSM 22663 / VKM B-2946 / 1633)</name>
    <dbReference type="NCBI Taxonomy" id="1184251"/>
    <lineage>
        <taxon>Archaea</taxon>
        <taxon>Thermoproteota</taxon>
        <taxon>Thermoprotei</taxon>
        <taxon>Desulfurococcales</taxon>
        <taxon>Desulfurococcaceae</taxon>
        <taxon>Thermogladius</taxon>
    </lineage>
</organism>
<protein>
    <submittedName>
        <fullName evidence="1">Uncharacterized protein</fullName>
    </submittedName>
</protein>
<dbReference type="eggNOG" id="ENOG502N59T">
    <property type="taxonomic scope" value="Archaea"/>
</dbReference>
<evidence type="ECO:0000313" key="2">
    <source>
        <dbReference type="Proteomes" id="UP000005270"/>
    </source>
</evidence>
<proteinExistence type="predicted"/>
<dbReference type="AlphaFoldDB" id="I3TCY5"/>
<keyword evidence="2" id="KW-1185">Reference proteome</keyword>
<evidence type="ECO:0000313" key="1">
    <source>
        <dbReference type="EMBL" id="AFK50623.1"/>
    </source>
</evidence>
<dbReference type="GeneID" id="13012478"/>